<dbReference type="Gene3D" id="2.40.10.180">
    <property type="entry name" value="Phage tail proteins"/>
    <property type="match status" value="1"/>
</dbReference>
<keyword evidence="2" id="KW-1185">Reference proteome</keyword>
<reference evidence="1 2" key="1">
    <citation type="submission" date="2024-09" db="EMBL/GenBank/DDBJ databases">
        <authorList>
            <person name="Sun Q."/>
            <person name="Mori K."/>
        </authorList>
    </citation>
    <scope>NUCLEOTIDE SEQUENCE [LARGE SCALE GENOMIC DNA]</scope>
    <source>
        <strain evidence="1 2">CECT 8064</strain>
    </source>
</reference>
<comment type="caution">
    <text evidence="1">The sequence shown here is derived from an EMBL/GenBank/DDBJ whole genome shotgun (WGS) entry which is preliminary data.</text>
</comment>
<name>A0ABV5HR36_9VIBR</name>
<dbReference type="EMBL" id="JBHMEP010000006">
    <property type="protein sequence ID" value="MFB9136721.1"/>
    <property type="molecule type" value="Genomic_DNA"/>
</dbReference>
<dbReference type="RefSeq" id="WP_390195114.1">
    <property type="nucleotide sequence ID" value="NZ_JBHMEP010000006.1"/>
</dbReference>
<dbReference type="InterPro" id="IPR008018">
    <property type="entry name" value="Phage_tail_attach_FII"/>
</dbReference>
<dbReference type="Pfam" id="PF05354">
    <property type="entry name" value="Phage_attach"/>
    <property type="match status" value="1"/>
</dbReference>
<dbReference type="SUPFAM" id="SSF69279">
    <property type="entry name" value="Phage tail proteins"/>
    <property type="match status" value="1"/>
</dbReference>
<protein>
    <submittedName>
        <fullName evidence="1">Uncharacterized protein</fullName>
    </submittedName>
</protein>
<evidence type="ECO:0000313" key="2">
    <source>
        <dbReference type="Proteomes" id="UP001589645"/>
    </source>
</evidence>
<dbReference type="Proteomes" id="UP001589645">
    <property type="component" value="Unassembled WGS sequence"/>
</dbReference>
<evidence type="ECO:0000313" key="1">
    <source>
        <dbReference type="EMBL" id="MFB9136721.1"/>
    </source>
</evidence>
<dbReference type="InterPro" id="IPR053734">
    <property type="entry name" value="Phage_Head-Tail_Connect_sf"/>
</dbReference>
<organism evidence="1 2">
    <name type="scientific">Vibrio olivae</name>
    <dbReference type="NCBI Taxonomy" id="1243002"/>
    <lineage>
        <taxon>Bacteria</taxon>
        <taxon>Pseudomonadati</taxon>
        <taxon>Pseudomonadota</taxon>
        <taxon>Gammaproteobacteria</taxon>
        <taxon>Vibrionales</taxon>
        <taxon>Vibrionaceae</taxon>
        <taxon>Vibrio</taxon>
    </lineage>
</organism>
<accession>A0ABV5HR36</accession>
<sequence length="116" mass="12666">MSNWQVCVSEMDRALINEFSIPVIVHQGNDHRELKGVFDNPSVLSSIPGGGYVSSQEAELYAKDVDALGIEVRDLVTVANKQWIVIKPPESDGTGLTKLVLGVNNGQQSPSVEIRY</sequence>
<gene>
    <name evidence="1" type="ORF">ACFFUV_17270</name>
</gene>
<proteinExistence type="predicted"/>